<evidence type="ECO:0000313" key="3">
    <source>
        <dbReference type="Proteomes" id="UP001143545"/>
    </source>
</evidence>
<accession>A0A9W6EU81</accession>
<dbReference type="Gene3D" id="2.60.120.10">
    <property type="entry name" value="Jelly Rolls"/>
    <property type="match status" value="1"/>
</dbReference>
<dbReference type="CDD" id="cd07005">
    <property type="entry name" value="cupin_WbuC-like"/>
    <property type="match status" value="1"/>
</dbReference>
<comment type="caution">
    <text evidence="2">The sequence shown here is derived from an EMBL/GenBank/DDBJ whole genome shotgun (WGS) entry which is preliminary data.</text>
</comment>
<protein>
    <recommendedName>
        <fullName evidence="1">Cupin fold metalloprotein WbuC cupin domain-containing protein</fullName>
    </recommendedName>
</protein>
<dbReference type="RefSeq" id="WP_281751833.1">
    <property type="nucleotide sequence ID" value="NZ_BRVP01000002.1"/>
</dbReference>
<sequence>MEKKNPAATTPPTTDLTYLTSAILEAGIEISKDSPRKRVIVPLHKTDDNKLHRMFNVMQPGTYIRPHYHKNEQKCESVVVLKGAIMFITFHLNGTIDTYQTIKAGSDIFGVDLEPSIIHSFIVLEKDTVIYEVKPGPYIKSTDKDFMLWSPEEGTTESLEYLEKLKELTKV</sequence>
<dbReference type="AlphaFoldDB" id="A0A9W6EU81"/>
<dbReference type="Pfam" id="PF19480">
    <property type="entry name" value="DUF6016"/>
    <property type="match status" value="1"/>
</dbReference>
<reference evidence="2" key="1">
    <citation type="submission" date="2022-07" db="EMBL/GenBank/DDBJ databases">
        <title>Taxonomy of Novel Oxalotrophic and Methylotrophic Bacteria.</title>
        <authorList>
            <person name="Sahin N."/>
            <person name="Tani A."/>
        </authorList>
    </citation>
    <scope>NUCLEOTIDE SEQUENCE</scope>
    <source>
        <strain evidence="2">AM327</strain>
    </source>
</reference>
<dbReference type="NCBIfam" id="TIGR04366">
    <property type="entry name" value="cupin_WbuC"/>
    <property type="match status" value="1"/>
</dbReference>
<organism evidence="2 3">
    <name type="scientific">Neptunitalea chrysea</name>
    <dbReference type="NCBI Taxonomy" id="1647581"/>
    <lineage>
        <taxon>Bacteria</taxon>
        <taxon>Pseudomonadati</taxon>
        <taxon>Bacteroidota</taxon>
        <taxon>Flavobacteriia</taxon>
        <taxon>Flavobacteriales</taxon>
        <taxon>Flavobacteriaceae</taxon>
        <taxon>Neptunitalea</taxon>
    </lineage>
</organism>
<evidence type="ECO:0000313" key="2">
    <source>
        <dbReference type="EMBL" id="GLB51366.1"/>
    </source>
</evidence>
<feature type="domain" description="Cupin fold metalloprotein WbuC cupin" evidence="1">
    <location>
        <begin position="20"/>
        <end position="98"/>
    </location>
</feature>
<evidence type="ECO:0000259" key="1">
    <source>
        <dbReference type="Pfam" id="PF19480"/>
    </source>
</evidence>
<name>A0A9W6EU81_9FLAO</name>
<dbReference type="SUPFAM" id="SSF51182">
    <property type="entry name" value="RmlC-like cupins"/>
    <property type="match status" value="1"/>
</dbReference>
<proteinExistence type="predicted"/>
<dbReference type="InterPro" id="IPR014710">
    <property type="entry name" value="RmlC-like_jellyroll"/>
</dbReference>
<dbReference type="InterPro" id="IPR027565">
    <property type="entry name" value="Cupin_WbuC"/>
</dbReference>
<keyword evidence="3" id="KW-1185">Reference proteome</keyword>
<dbReference type="InterPro" id="IPR011051">
    <property type="entry name" value="RmlC_Cupin_sf"/>
</dbReference>
<dbReference type="InterPro" id="IPR046058">
    <property type="entry name" value="WbuC_cupin"/>
</dbReference>
<dbReference type="EMBL" id="BRVP01000002">
    <property type="protein sequence ID" value="GLB51366.1"/>
    <property type="molecule type" value="Genomic_DNA"/>
</dbReference>
<dbReference type="Proteomes" id="UP001143545">
    <property type="component" value="Unassembled WGS sequence"/>
</dbReference>
<gene>
    <name evidence="2" type="ORF">NBRC110019_04050</name>
</gene>